<name>A0A0P6EAM2_9CRUS</name>
<evidence type="ECO:0000256" key="1">
    <source>
        <dbReference type="ARBA" id="ARBA00004613"/>
    </source>
</evidence>
<evidence type="ECO:0000313" key="4">
    <source>
        <dbReference type="EMBL" id="JAN27816.1"/>
    </source>
</evidence>
<dbReference type="GO" id="GO:0006508">
    <property type="term" value="P:proteolysis"/>
    <property type="evidence" value="ECO:0007669"/>
    <property type="project" value="UniProtKB-KW"/>
</dbReference>
<keyword evidence="2" id="KW-0964">Secreted</keyword>
<dbReference type="InterPro" id="IPR001314">
    <property type="entry name" value="Peptidase_S1A"/>
</dbReference>
<dbReference type="PROSITE" id="PS00135">
    <property type="entry name" value="TRYPSIN_SER"/>
    <property type="match status" value="1"/>
</dbReference>
<dbReference type="InterPro" id="IPR001254">
    <property type="entry name" value="Trypsin_dom"/>
</dbReference>
<dbReference type="PROSITE" id="PS50240">
    <property type="entry name" value="TRYPSIN_DOM"/>
    <property type="match status" value="1"/>
</dbReference>
<keyword evidence="4" id="KW-0378">Hydrolase</keyword>
<protein>
    <submittedName>
        <fullName evidence="4">Trypsin serine protease</fullName>
    </submittedName>
</protein>
<dbReference type="PANTHER" id="PTHR24252:SF7">
    <property type="entry name" value="HYALIN"/>
    <property type="match status" value="1"/>
</dbReference>
<proteinExistence type="predicted"/>
<dbReference type="CDD" id="cd00190">
    <property type="entry name" value="Tryp_SPc"/>
    <property type="match status" value="1"/>
</dbReference>
<dbReference type="OrthoDB" id="10059102at2759"/>
<dbReference type="EMBL" id="GDIQ01066921">
    <property type="protein sequence ID" value="JAN27816.1"/>
    <property type="molecule type" value="Transcribed_RNA"/>
</dbReference>
<evidence type="ECO:0000256" key="2">
    <source>
        <dbReference type="ARBA" id="ARBA00022525"/>
    </source>
</evidence>
<evidence type="ECO:0000256" key="3">
    <source>
        <dbReference type="ARBA" id="ARBA00023157"/>
    </source>
</evidence>
<dbReference type="PRINTS" id="PR00722">
    <property type="entry name" value="CHYMOTRYPSIN"/>
</dbReference>
<organism evidence="4">
    <name type="scientific">Daphnia magna</name>
    <dbReference type="NCBI Taxonomy" id="35525"/>
    <lineage>
        <taxon>Eukaryota</taxon>
        <taxon>Metazoa</taxon>
        <taxon>Ecdysozoa</taxon>
        <taxon>Arthropoda</taxon>
        <taxon>Crustacea</taxon>
        <taxon>Branchiopoda</taxon>
        <taxon>Diplostraca</taxon>
        <taxon>Cladocera</taxon>
        <taxon>Anomopoda</taxon>
        <taxon>Daphniidae</taxon>
        <taxon>Daphnia</taxon>
    </lineage>
</organism>
<dbReference type="InterPro" id="IPR043504">
    <property type="entry name" value="Peptidase_S1_PA_chymotrypsin"/>
</dbReference>
<comment type="subcellular location">
    <subcellularLocation>
        <location evidence="1">Secreted</location>
    </subcellularLocation>
</comment>
<dbReference type="Gene3D" id="2.40.10.10">
    <property type="entry name" value="Trypsin-like serine proteases"/>
    <property type="match status" value="1"/>
</dbReference>
<sequence>MVFSLRMEPLVTCLIKKHVAKMNKFIVLAALVACAIAAPQRMVLPRLPSSVILNGKYQLIPEDKIVGGTEVVPNSLPFQISLQRRSFGGFSQSCGGSILNENTILDAAHCVDGVNDVTIFRVVAGEHDLSRVSGLEQNRDVSSYLMHPDYDTSTSSNDIALIYLTTPLDLSVPSAKAVNLPPPATEFDPPAGTVTTVSGWGTTSYGGSISNVLLSVDILIVSDADCNAAYAGPFDPNPIFPSMLCAGGLTDGIDSCQGDSGGPLFTGTGADAIQHGIVSWGRPPCAVAEYPGVYTQVSYFLDWIAANRR</sequence>
<keyword evidence="3" id="KW-1015">Disulfide bond</keyword>
<accession>A0A0P6EAM2</accession>
<dbReference type="GO" id="GO:0004252">
    <property type="term" value="F:serine-type endopeptidase activity"/>
    <property type="evidence" value="ECO:0007669"/>
    <property type="project" value="InterPro"/>
</dbReference>
<dbReference type="GO" id="GO:0005576">
    <property type="term" value="C:extracellular region"/>
    <property type="evidence" value="ECO:0007669"/>
    <property type="project" value="UniProtKB-SubCell"/>
</dbReference>
<dbReference type="SUPFAM" id="SSF50494">
    <property type="entry name" value="Trypsin-like serine proteases"/>
    <property type="match status" value="1"/>
</dbReference>
<dbReference type="Pfam" id="PF00089">
    <property type="entry name" value="Trypsin"/>
    <property type="match status" value="1"/>
</dbReference>
<dbReference type="FunFam" id="2.40.10.10:FF:000038">
    <property type="entry name" value="Serine protease"/>
    <property type="match status" value="1"/>
</dbReference>
<dbReference type="InterPro" id="IPR033116">
    <property type="entry name" value="TRYPSIN_SER"/>
</dbReference>
<keyword evidence="4" id="KW-0645">Protease</keyword>
<dbReference type="PANTHER" id="PTHR24252">
    <property type="entry name" value="ACROSIN-RELATED"/>
    <property type="match status" value="1"/>
</dbReference>
<dbReference type="InterPro" id="IPR009003">
    <property type="entry name" value="Peptidase_S1_PA"/>
</dbReference>
<dbReference type="SMART" id="SM00020">
    <property type="entry name" value="Tryp_SPc"/>
    <property type="match status" value="1"/>
</dbReference>
<dbReference type="AlphaFoldDB" id="A0A0P6EAM2"/>
<reference evidence="4" key="1">
    <citation type="submission" date="2015-10" db="EMBL/GenBank/DDBJ databases">
        <title>EvidentialGene: Evidence-directed Construction of Complete mRNA Transcriptomes without Genomes.</title>
        <authorList>
            <person name="Gilbert D.G."/>
        </authorList>
    </citation>
    <scope>NUCLEOTIDE SEQUENCE</scope>
</reference>